<dbReference type="Gene3D" id="3.40.50.300">
    <property type="entry name" value="P-loop containing nucleotide triphosphate hydrolases"/>
    <property type="match status" value="1"/>
</dbReference>
<organism evidence="6 7">
    <name type="scientific">Collinsella aerofaciens</name>
    <dbReference type="NCBI Taxonomy" id="74426"/>
    <lineage>
        <taxon>Bacteria</taxon>
        <taxon>Bacillati</taxon>
        <taxon>Actinomycetota</taxon>
        <taxon>Coriobacteriia</taxon>
        <taxon>Coriobacteriales</taxon>
        <taxon>Coriobacteriaceae</taxon>
        <taxon>Collinsella</taxon>
    </lineage>
</organism>
<reference evidence="6 7" key="1">
    <citation type="submission" date="2015-09" db="EMBL/GenBank/DDBJ databases">
        <authorList>
            <consortium name="Pathogen Informatics"/>
        </authorList>
    </citation>
    <scope>NUCLEOTIDE SEQUENCE [LARGE SCALE GENOMIC DNA]</scope>
    <source>
        <strain evidence="6 7">2789STDY5608823</strain>
    </source>
</reference>
<proteinExistence type="inferred from homology"/>
<gene>
    <name evidence="6" type="primary">lptB_2</name>
    <name evidence="6" type="ORF">ERS852381_01901</name>
</gene>
<dbReference type="SUPFAM" id="SSF52540">
    <property type="entry name" value="P-loop containing nucleoside triphosphate hydrolases"/>
    <property type="match status" value="1"/>
</dbReference>
<dbReference type="PANTHER" id="PTHR43335:SF8">
    <property type="entry name" value="ABC TRANSPORTER, ATP-BINDING PROTEIN"/>
    <property type="match status" value="1"/>
</dbReference>
<evidence type="ECO:0000256" key="1">
    <source>
        <dbReference type="ARBA" id="ARBA00005417"/>
    </source>
</evidence>
<dbReference type="Pfam" id="PF00005">
    <property type="entry name" value="ABC_tran"/>
    <property type="match status" value="1"/>
</dbReference>
<evidence type="ECO:0000313" key="6">
    <source>
        <dbReference type="EMBL" id="CUO59008.1"/>
    </source>
</evidence>
<dbReference type="InterPro" id="IPR003593">
    <property type="entry name" value="AAA+_ATPase"/>
</dbReference>
<evidence type="ECO:0000313" key="7">
    <source>
        <dbReference type="Proteomes" id="UP000095468"/>
    </source>
</evidence>
<protein>
    <submittedName>
        <fullName evidence="6">Lipopolysaccharide export system ATP-binding protein LptB</fullName>
        <ecNumber evidence="6">3.6.3.-</ecNumber>
    </submittedName>
</protein>
<evidence type="ECO:0000259" key="5">
    <source>
        <dbReference type="PROSITE" id="PS50893"/>
    </source>
</evidence>
<comment type="similarity">
    <text evidence="1">Belongs to the ABC transporter superfamily.</text>
</comment>
<dbReference type="InterPro" id="IPR003439">
    <property type="entry name" value="ABC_transporter-like_ATP-bd"/>
</dbReference>
<dbReference type="PROSITE" id="PS50893">
    <property type="entry name" value="ABC_TRANSPORTER_2"/>
    <property type="match status" value="1"/>
</dbReference>
<evidence type="ECO:0000256" key="4">
    <source>
        <dbReference type="ARBA" id="ARBA00022840"/>
    </source>
</evidence>
<keyword evidence="6" id="KW-0378">Hydrolase</keyword>
<dbReference type="AlphaFoldDB" id="A0A174GCZ1"/>
<evidence type="ECO:0000256" key="3">
    <source>
        <dbReference type="ARBA" id="ARBA00022741"/>
    </source>
</evidence>
<dbReference type="RefSeq" id="WP_055287619.1">
    <property type="nucleotide sequence ID" value="NZ_CYYP01000025.1"/>
</dbReference>
<evidence type="ECO:0000256" key="2">
    <source>
        <dbReference type="ARBA" id="ARBA00022448"/>
    </source>
</evidence>
<dbReference type="GO" id="GO:0005524">
    <property type="term" value="F:ATP binding"/>
    <property type="evidence" value="ECO:0007669"/>
    <property type="project" value="UniProtKB-KW"/>
</dbReference>
<feature type="domain" description="ABC transporter" evidence="5">
    <location>
        <begin position="2"/>
        <end position="222"/>
    </location>
</feature>
<dbReference type="EC" id="3.6.3.-" evidence="6"/>
<dbReference type="SMART" id="SM00382">
    <property type="entry name" value="AAA"/>
    <property type="match status" value="1"/>
</dbReference>
<accession>A0A174GCZ1</accession>
<dbReference type="InterPro" id="IPR017871">
    <property type="entry name" value="ABC_transporter-like_CS"/>
</dbReference>
<dbReference type="PANTHER" id="PTHR43335">
    <property type="entry name" value="ABC TRANSPORTER, ATP-BINDING PROTEIN"/>
    <property type="match status" value="1"/>
</dbReference>
<keyword evidence="3" id="KW-0547">Nucleotide-binding</keyword>
<dbReference type="InterPro" id="IPR027417">
    <property type="entry name" value="P-loop_NTPase"/>
</dbReference>
<dbReference type="GO" id="GO:0016887">
    <property type="term" value="F:ATP hydrolysis activity"/>
    <property type="evidence" value="ECO:0007669"/>
    <property type="project" value="InterPro"/>
</dbReference>
<dbReference type="EMBL" id="CYYP01000025">
    <property type="protein sequence ID" value="CUO59008.1"/>
    <property type="molecule type" value="Genomic_DNA"/>
</dbReference>
<dbReference type="PROSITE" id="PS00211">
    <property type="entry name" value="ABC_TRANSPORTER_1"/>
    <property type="match status" value="1"/>
</dbReference>
<dbReference type="Proteomes" id="UP000095468">
    <property type="component" value="Unassembled WGS sequence"/>
</dbReference>
<sequence>MLQIKNVNLNVGNTALLSNINLTLEKGKIYGVLGPNGAGKTTLFKSMLGLTAFSGEIFSDGQPVSSRCFGSLIEYPAFYPRLTVEENLKLHAQYLGLKRPNIEAALKQVNLLDARKKLFSQLSLGMRQRLGIARAFLGNVQYLLLDEPTNGLDPMGIKEIRLLLKERLKSPQHCILVSSHNLTEIAAVTDVLIFIRGGKIIKVVENDYNEKELEALYEDIMTSGQREEA</sequence>
<name>A0A174GCZ1_9ACTN</name>
<keyword evidence="4 6" id="KW-0067">ATP-binding</keyword>
<keyword evidence="2" id="KW-0813">Transport</keyword>